<feature type="compositionally biased region" description="Low complexity" evidence="6">
    <location>
        <begin position="57"/>
        <end position="73"/>
    </location>
</feature>
<dbReference type="InterPro" id="IPR008979">
    <property type="entry name" value="Galactose-bd-like_sf"/>
</dbReference>
<dbReference type="Pfam" id="PF13948">
    <property type="entry name" value="DUF4215"/>
    <property type="match status" value="1"/>
</dbReference>
<keyword evidence="9" id="KW-1185">Reference proteome</keyword>
<feature type="region of interest" description="Disordered" evidence="6">
    <location>
        <begin position="31"/>
        <end position="92"/>
    </location>
</feature>
<gene>
    <name evidence="8" type="ORF">OV079_11455</name>
</gene>
<keyword evidence="3" id="KW-0677">Repeat</keyword>
<dbReference type="GO" id="GO:0006508">
    <property type="term" value="P:proteolysis"/>
    <property type="evidence" value="ECO:0007669"/>
    <property type="project" value="UniProtKB-KW"/>
</dbReference>
<evidence type="ECO:0000256" key="5">
    <source>
        <dbReference type="ARBA" id="ARBA00023157"/>
    </source>
</evidence>
<keyword evidence="1" id="KW-0645">Protease</keyword>
<evidence type="ECO:0000313" key="9">
    <source>
        <dbReference type="Proteomes" id="UP001150924"/>
    </source>
</evidence>
<name>A0A9X3ELF4_9BACT</name>
<feature type="compositionally biased region" description="Polar residues" evidence="6">
    <location>
        <begin position="74"/>
        <end position="83"/>
    </location>
</feature>
<organism evidence="8 9">
    <name type="scientific">Nannocystis pusilla</name>
    <dbReference type="NCBI Taxonomy" id="889268"/>
    <lineage>
        <taxon>Bacteria</taxon>
        <taxon>Pseudomonadati</taxon>
        <taxon>Myxococcota</taxon>
        <taxon>Polyangia</taxon>
        <taxon>Nannocystales</taxon>
        <taxon>Nannocystaceae</taxon>
        <taxon>Nannocystis</taxon>
    </lineage>
</organism>
<accession>A0A9X3ELF4</accession>
<evidence type="ECO:0000313" key="8">
    <source>
        <dbReference type="EMBL" id="MCY1006167.1"/>
    </source>
</evidence>
<dbReference type="InterPro" id="IPR011936">
    <property type="entry name" value="Myxo_disulph_rpt"/>
</dbReference>
<keyword evidence="2" id="KW-0732">Signal</keyword>
<dbReference type="Gene3D" id="2.60.120.260">
    <property type="entry name" value="Galactose-binding domain-like"/>
    <property type="match status" value="1"/>
</dbReference>
<feature type="compositionally biased region" description="Low complexity" evidence="6">
    <location>
        <begin position="31"/>
        <end position="49"/>
    </location>
</feature>
<dbReference type="NCBIfam" id="TIGR02232">
    <property type="entry name" value="myxo_disulf_rpt"/>
    <property type="match status" value="1"/>
</dbReference>
<comment type="caution">
    <text evidence="8">The sequence shown here is derived from an EMBL/GenBank/DDBJ whole genome shotgun (WGS) entry which is preliminary data.</text>
</comment>
<protein>
    <submittedName>
        <fullName evidence="8">DUF4215 domain-containing protein</fullName>
    </submittedName>
</protein>
<dbReference type="PROSITE" id="PS51829">
    <property type="entry name" value="P_HOMO_B"/>
    <property type="match status" value="1"/>
</dbReference>
<evidence type="ECO:0000256" key="3">
    <source>
        <dbReference type="ARBA" id="ARBA00022737"/>
    </source>
</evidence>
<evidence type="ECO:0000256" key="6">
    <source>
        <dbReference type="SAM" id="MobiDB-lite"/>
    </source>
</evidence>
<keyword evidence="5" id="KW-1015">Disulfide bond</keyword>
<dbReference type="InterPro" id="IPR002884">
    <property type="entry name" value="P_dom"/>
</dbReference>
<dbReference type="GO" id="GO:0004252">
    <property type="term" value="F:serine-type endopeptidase activity"/>
    <property type="evidence" value="ECO:0007669"/>
    <property type="project" value="InterPro"/>
</dbReference>
<evidence type="ECO:0000256" key="2">
    <source>
        <dbReference type="ARBA" id="ARBA00022729"/>
    </source>
</evidence>
<dbReference type="RefSeq" id="WP_267768212.1">
    <property type="nucleotide sequence ID" value="NZ_JAPNKE010000002.1"/>
</dbReference>
<dbReference type="SUPFAM" id="SSF49785">
    <property type="entry name" value="Galactose-binding domain-like"/>
    <property type="match status" value="1"/>
</dbReference>
<dbReference type="EMBL" id="JAPNKE010000002">
    <property type="protein sequence ID" value="MCY1006167.1"/>
    <property type="molecule type" value="Genomic_DNA"/>
</dbReference>
<evidence type="ECO:0000259" key="7">
    <source>
        <dbReference type="PROSITE" id="PS51829"/>
    </source>
</evidence>
<dbReference type="AlphaFoldDB" id="A0A9X3ELF4"/>
<evidence type="ECO:0000256" key="1">
    <source>
        <dbReference type="ARBA" id="ARBA00022670"/>
    </source>
</evidence>
<evidence type="ECO:0000256" key="4">
    <source>
        <dbReference type="ARBA" id="ARBA00022801"/>
    </source>
</evidence>
<keyword evidence="4" id="KW-0378">Hydrolase</keyword>
<feature type="domain" description="P/Homo B" evidence="7">
    <location>
        <begin position="149"/>
        <end position="333"/>
    </location>
</feature>
<proteinExistence type="predicted"/>
<reference evidence="8" key="1">
    <citation type="submission" date="2022-11" db="EMBL/GenBank/DDBJ databases">
        <title>Minimal conservation of predation-associated metabolite biosynthetic gene clusters underscores biosynthetic potential of Myxococcota including descriptions for ten novel species: Archangium lansinium sp. nov., Myxococcus landrumus sp. nov., Nannocystis bai.</title>
        <authorList>
            <person name="Ahearne A."/>
            <person name="Stevens C."/>
            <person name="Phillips K."/>
        </authorList>
    </citation>
    <scope>NUCLEOTIDE SEQUENCE</scope>
    <source>
        <strain evidence="8">Na p29</strain>
    </source>
</reference>
<dbReference type="Proteomes" id="UP001150924">
    <property type="component" value="Unassembled WGS sequence"/>
</dbReference>
<sequence>MHVRSFVAFLSLLPACGGDPADTGLTVGMSASGATSASTSTSTSTGEETTASDETDGPTTTGAPTTGATTGPTSEVTSTSTGPGPSDMCGNGIVEGEEECDLGAANADDAACTAGCELAACGDGLVRDDVEQCDDGNLAPGDGCDPACQFESQGEDTEVVLEDLALTIPSDLYDGSQSSMVCVDLAIAEVGVVHDVRMKIGADHPHVGDLVFKLWSPKGTVLTLLSLPGGAEAADDGMSDSTENSDIDPVWPVAFRDGGTDAELMGHTIGIDQAVCRDDGVCEYAPSPGAGPGEDFGDFVGEPSEGTWRFCAGDSAFADKGTLESVTLTVVVG</sequence>